<dbReference type="Proteomes" id="UP000887580">
    <property type="component" value="Unplaced"/>
</dbReference>
<name>A0AC35GTG3_9BILA</name>
<protein>
    <submittedName>
        <fullName evidence="2">C2H2-type domain-containing protein</fullName>
    </submittedName>
</protein>
<accession>A0AC35GTG3</accession>
<sequence length="368" mass="40974">MSSNLNDPTNEIWQDISEYVGTDKRQFENTNLFSASFPSLDTPVINHFLATGGVSANFLPANFYSKLVAQLSSPLTFGLLNSAAVLSSPQFLQTALSLNSGGLNNASVPSVPVLTPRKDPPIKLNAPPAPVKKQASNNDEYKTSSSSASSSPYNIQIKSEIEKFIEQPPSHLNINGNGNINNNIYQSLPPPPPCSTITGTPASHLLTPLAGTSTTFSTTQQLLKEYKPETTAYLQPPPYNYPHQYPCHILIPQQPQPPQNETKTKRRIRKVTKGQHRCQYQGCDKTYSKSSHLKAHIRTHSGEKPYICTWPDCGWQFARSDELTRHHRKHTGIKPYNCGYCSYRFARSDHLSSHMRNKHPGYPIRSSK</sequence>
<proteinExistence type="predicted"/>
<evidence type="ECO:0000313" key="2">
    <source>
        <dbReference type="WBParaSite" id="PS1159_v2.g8512.t1"/>
    </source>
</evidence>
<evidence type="ECO:0000313" key="1">
    <source>
        <dbReference type="Proteomes" id="UP000887580"/>
    </source>
</evidence>
<reference evidence="2" key="1">
    <citation type="submission" date="2022-11" db="UniProtKB">
        <authorList>
            <consortium name="WormBaseParasite"/>
        </authorList>
    </citation>
    <scope>IDENTIFICATION</scope>
</reference>
<dbReference type="WBParaSite" id="PS1159_v2.g8512.t1">
    <property type="protein sequence ID" value="PS1159_v2.g8512.t1"/>
    <property type="gene ID" value="PS1159_v2.g8512"/>
</dbReference>
<organism evidence="1 2">
    <name type="scientific">Panagrolaimus sp. PS1159</name>
    <dbReference type="NCBI Taxonomy" id="55785"/>
    <lineage>
        <taxon>Eukaryota</taxon>
        <taxon>Metazoa</taxon>
        <taxon>Ecdysozoa</taxon>
        <taxon>Nematoda</taxon>
        <taxon>Chromadorea</taxon>
        <taxon>Rhabditida</taxon>
        <taxon>Tylenchina</taxon>
        <taxon>Panagrolaimomorpha</taxon>
        <taxon>Panagrolaimoidea</taxon>
        <taxon>Panagrolaimidae</taxon>
        <taxon>Panagrolaimus</taxon>
    </lineage>
</organism>